<keyword evidence="2" id="KW-0732">Signal</keyword>
<dbReference type="Proteomes" id="UP000729701">
    <property type="component" value="Unassembled WGS sequence"/>
</dbReference>
<evidence type="ECO:0000256" key="2">
    <source>
        <dbReference type="ARBA" id="ARBA00022729"/>
    </source>
</evidence>
<evidence type="ECO:0000256" key="1">
    <source>
        <dbReference type="ARBA" id="ARBA00004613"/>
    </source>
</evidence>
<dbReference type="CDD" id="cd10918">
    <property type="entry name" value="CE4_NodB_like_5s_6s"/>
    <property type="match status" value="1"/>
</dbReference>
<evidence type="ECO:0000259" key="3">
    <source>
        <dbReference type="PROSITE" id="PS51677"/>
    </source>
</evidence>
<dbReference type="GO" id="GO:0016810">
    <property type="term" value="F:hydrolase activity, acting on carbon-nitrogen (but not peptide) bonds"/>
    <property type="evidence" value="ECO:0007669"/>
    <property type="project" value="InterPro"/>
</dbReference>
<dbReference type="GO" id="GO:0005576">
    <property type="term" value="C:extracellular region"/>
    <property type="evidence" value="ECO:0007669"/>
    <property type="project" value="UniProtKB-SubCell"/>
</dbReference>
<accession>A0A951QTN9</accession>
<dbReference type="PANTHER" id="PTHR34216:SF3">
    <property type="entry name" value="POLY-BETA-1,6-N-ACETYL-D-GLUCOSAMINE N-DEACETYLASE"/>
    <property type="match status" value="1"/>
</dbReference>
<dbReference type="SUPFAM" id="SSF88713">
    <property type="entry name" value="Glycoside hydrolase/deacetylase"/>
    <property type="match status" value="1"/>
</dbReference>
<evidence type="ECO:0000313" key="4">
    <source>
        <dbReference type="EMBL" id="MBW4671944.1"/>
    </source>
</evidence>
<dbReference type="PROSITE" id="PS51257">
    <property type="entry name" value="PROKAR_LIPOPROTEIN"/>
    <property type="match status" value="1"/>
</dbReference>
<comment type="caution">
    <text evidence="4">The sequence shown here is derived from an EMBL/GenBank/DDBJ whole genome shotgun (WGS) entry which is preliminary data.</text>
</comment>
<feature type="domain" description="NodB homology" evidence="3">
    <location>
        <begin position="166"/>
        <end position="336"/>
    </location>
</feature>
<dbReference type="InterPro" id="IPR002509">
    <property type="entry name" value="NODB_dom"/>
</dbReference>
<reference evidence="4" key="2">
    <citation type="journal article" date="2022" name="Microbiol. Resour. Announc.">
        <title>Metagenome Sequencing to Explore Phylogenomics of Terrestrial Cyanobacteria.</title>
        <authorList>
            <person name="Ward R.D."/>
            <person name="Stajich J.E."/>
            <person name="Johansen J.R."/>
            <person name="Huntemann M."/>
            <person name="Clum A."/>
            <person name="Foster B."/>
            <person name="Foster B."/>
            <person name="Roux S."/>
            <person name="Palaniappan K."/>
            <person name="Varghese N."/>
            <person name="Mukherjee S."/>
            <person name="Reddy T.B.K."/>
            <person name="Daum C."/>
            <person name="Copeland A."/>
            <person name="Chen I.A."/>
            <person name="Ivanova N.N."/>
            <person name="Kyrpides N.C."/>
            <person name="Shapiro N."/>
            <person name="Eloe-Fadrosh E.A."/>
            <person name="Pietrasiak N."/>
        </authorList>
    </citation>
    <scope>NUCLEOTIDE SEQUENCE</scope>
    <source>
        <strain evidence="4">GSE-NOS-MK-12-04C</strain>
    </source>
</reference>
<dbReference type="InterPro" id="IPR051398">
    <property type="entry name" value="Polysacch_Deacetylase"/>
</dbReference>
<dbReference type="AlphaFoldDB" id="A0A951QTN9"/>
<comment type="subcellular location">
    <subcellularLocation>
        <location evidence="1">Secreted</location>
    </subcellularLocation>
</comment>
<organism evidence="4 5">
    <name type="scientific">Cyanomargarita calcarea GSE-NOS-MK-12-04C</name>
    <dbReference type="NCBI Taxonomy" id="2839659"/>
    <lineage>
        <taxon>Bacteria</taxon>
        <taxon>Bacillati</taxon>
        <taxon>Cyanobacteriota</taxon>
        <taxon>Cyanophyceae</taxon>
        <taxon>Nostocales</taxon>
        <taxon>Cyanomargaritaceae</taxon>
        <taxon>Cyanomargarita</taxon>
    </lineage>
</organism>
<dbReference type="Gene3D" id="3.20.20.370">
    <property type="entry name" value="Glycoside hydrolase/deacetylase"/>
    <property type="match status" value="1"/>
</dbReference>
<dbReference type="EMBL" id="JAHHGZ010000057">
    <property type="protein sequence ID" value="MBW4671944.1"/>
    <property type="molecule type" value="Genomic_DNA"/>
</dbReference>
<name>A0A951QTN9_9CYAN</name>
<dbReference type="InterPro" id="IPR011330">
    <property type="entry name" value="Glyco_hydro/deAcase_b/a-brl"/>
</dbReference>
<dbReference type="PROSITE" id="PS51677">
    <property type="entry name" value="NODB"/>
    <property type="match status" value="1"/>
</dbReference>
<reference evidence="4" key="1">
    <citation type="submission" date="2021-05" db="EMBL/GenBank/DDBJ databases">
        <authorList>
            <person name="Pietrasiak N."/>
            <person name="Ward R."/>
            <person name="Stajich J.E."/>
            <person name="Kurbessoian T."/>
        </authorList>
    </citation>
    <scope>NUCLEOTIDE SEQUENCE</scope>
    <source>
        <strain evidence="4">GSE-NOS-MK-12-04C</strain>
    </source>
</reference>
<evidence type="ECO:0000313" key="5">
    <source>
        <dbReference type="Proteomes" id="UP000729701"/>
    </source>
</evidence>
<dbReference type="PANTHER" id="PTHR34216">
    <property type="match status" value="1"/>
</dbReference>
<dbReference type="GO" id="GO:0005975">
    <property type="term" value="P:carbohydrate metabolic process"/>
    <property type="evidence" value="ECO:0007669"/>
    <property type="project" value="InterPro"/>
</dbReference>
<dbReference type="Pfam" id="PF01522">
    <property type="entry name" value="Polysacc_deac_1"/>
    <property type="match status" value="1"/>
</dbReference>
<gene>
    <name evidence="4" type="ORF">KME60_32085</name>
</gene>
<proteinExistence type="predicted"/>
<sequence>MLPKNRTLFHVIAIAFLSTACVLIFSSYRVIATGFESQHNTLLPSLISLKQLKNQQVCNKYKNIGRELEPVNNQVLSSSEILFKTSRNDKLSLPAEPVPTIHQAARKSKVPVIMYHDIISKKQVIYDLTPQELQKHFELIKLAKMTPISINRLIAHLRTGSPLPNKPILLTFDDGYGGHYEYAYPLLKKYGYPAVFAIHTSGVGVNAGRTHVTWSQLKIMANDPLITISSHSKTHPALTKISDQQLYKEVVESKQILEAKLNRSIIYFTYPYGNYDLRVKKIVTEAGYLAAIAFGDPTEMFANQSKDLFAIARFEKSRLEKVIPQAWGSPILPQCD</sequence>
<protein>
    <submittedName>
        <fullName evidence="4">Polysaccharide deacetylase family protein</fullName>
    </submittedName>
</protein>